<sequence>MLEVYAGKLKSIIIGDETWIYAYDPETTDQSCEYRSPNEPRPKKSCQSRSKIKMMLTAFFDSGGEVHKEFLPRAKRWTKSII</sequence>
<reference evidence="1" key="2">
    <citation type="submission" date="2020-05" db="UniProtKB">
        <authorList>
            <consortium name="EnsemblMetazoa"/>
        </authorList>
    </citation>
    <scope>IDENTIFICATION</scope>
    <source>
        <strain evidence="1">MINIMUS1</strain>
    </source>
</reference>
<dbReference type="GO" id="GO:0003676">
    <property type="term" value="F:nucleic acid binding"/>
    <property type="evidence" value="ECO:0007669"/>
    <property type="project" value="InterPro"/>
</dbReference>
<reference evidence="2" key="1">
    <citation type="submission" date="2013-03" db="EMBL/GenBank/DDBJ databases">
        <title>The Genome Sequence of Anopheles minimus MINIMUS1.</title>
        <authorList>
            <consortium name="The Broad Institute Genomics Platform"/>
            <person name="Neafsey D.E."/>
            <person name="Walton C."/>
            <person name="Walker B."/>
            <person name="Young S.K."/>
            <person name="Zeng Q."/>
            <person name="Gargeya S."/>
            <person name="Fitzgerald M."/>
            <person name="Haas B."/>
            <person name="Abouelleil A."/>
            <person name="Allen A.W."/>
            <person name="Alvarado L."/>
            <person name="Arachchi H.M."/>
            <person name="Berlin A.M."/>
            <person name="Chapman S.B."/>
            <person name="Gainer-Dewar J."/>
            <person name="Goldberg J."/>
            <person name="Griggs A."/>
            <person name="Gujja S."/>
            <person name="Hansen M."/>
            <person name="Howarth C."/>
            <person name="Imamovic A."/>
            <person name="Ireland A."/>
            <person name="Larimer J."/>
            <person name="McCowan C."/>
            <person name="Murphy C."/>
            <person name="Pearson M."/>
            <person name="Poon T.W."/>
            <person name="Priest M."/>
            <person name="Roberts A."/>
            <person name="Saif S."/>
            <person name="Shea T."/>
            <person name="Sisk P."/>
            <person name="Sykes S."/>
            <person name="Wortman J."/>
            <person name="Nusbaum C."/>
            <person name="Birren B."/>
        </authorList>
    </citation>
    <scope>NUCLEOTIDE SEQUENCE [LARGE SCALE GENOMIC DNA]</scope>
    <source>
        <strain evidence="2">MINIMUS1</strain>
    </source>
</reference>
<proteinExistence type="predicted"/>
<dbReference type="AlphaFoldDB" id="A0A182VSN7"/>
<dbReference type="Gene3D" id="3.30.420.10">
    <property type="entry name" value="Ribonuclease H-like superfamily/Ribonuclease H"/>
    <property type="match status" value="1"/>
</dbReference>
<accession>A0A182VSN7</accession>
<evidence type="ECO:0008006" key="3">
    <source>
        <dbReference type="Google" id="ProtNLM"/>
    </source>
</evidence>
<name>A0A182VSN7_9DIPT</name>
<evidence type="ECO:0000313" key="1">
    <source>
        <dbReference type="EnsemblMetazoa" id="AMIN001077-PA"/>
    </source>
</evidence>
<dbReference type="Proteomes" id="UP000075920">
    <property type="component" value="Unassembled WGS sequence"/>
</dbReference>
<dbReference type="InterPro" id="IPR036397">
    <property type="entry name" value="RNaseH_sf"/>
</dbReference>
<keyword evidence="2" id="KW-1185">Reference proteome</keyword>
<dbReference type="InterPro" id="IPR052709">
    <property type="entry name" value="Transposase-MT_Hybrid"/>
</dbReference>
<dbReference type="PANTHER" id="PTHR46060:SF1">
    <property type="entry name" value="MARINER MOS1 TRANSPOSASE-LIKE PROTEIN"/>
    <property type="match status" value="1"/>
</dbReference>
<evidence type="ECO:0000313" key="2">
    <source>
        <dbReference type="Proteomes" id="UP000075920"/>
    </source>
</evidence>
<dbReference type="EnsemblMetazoa" id="AMIN001077-RA">
    <property type="protein sequence ID" value="AMIN001077-PA"/>
    <property type="gene ID" value="AMIN001077"/>
</dbReference>
<organism evidence="1 2">
    <name type="scientific">Anopheles minimus</name>
    <dbReference type="NCBI Taxonomy" id="112268"/>
    <lineage>
        <taxon>Eukaryota</taxon>
        <taxon>Metazoa</taxon>
        <taxon>Ecdysozoa</taxon>
        <taxon>Arthropoda</taxon>
        <taxon>Hexapoda</taxon>
        <taxon>Insecta</taxon>
        <taxon>Pterygota</taxon>
        <taxon>Neoptera</taxon>
        <taxon>Endopterygota</taxon>
        <taxon>Diptera</taxon>
        <taxon>Nematocera</taxon>
        <taxon>Culicoidea</taxon>
        <taxon>Culicidae</taxon>
        <taxon>Anophelinae</taxon>
        <taxon>Anopheles</taxon>
    </lineage>
</organism>
<dbReference type="PANTHER" id="PTHR46060">
    <property type="entry name" value="MARINER MOS1 TRANSPOSASE-LIKE PROTEIN"/>
    <property type="match status" value="1"/>
</dbReference>
<protein>
    <recommendedName>
        <fullName evidence="3">Mariner Mos1 transposase</fullName>
    </recommendedName>
</protein>
<dbReference type="VEuPathDB" id="VectorBase:AMIN001077"/>